<dbReference type="Proteomes" id="UP000030634">
    <property type="component" value="Chromosome"/>
</dbReference>
<evidence type="ECO:0000313" key="1">
    <source>
        <dbReference type="EMBL" id="AIZ44600.1"/>
    </source>
</evidence>
<protein>
    <submittedName>
        <fullName evidence="1">Uncharacterized protein</fullName>
    </submittedName>
</protein>
<accession>A0A0A7KES0</accession>
<dbReference type="KEGG" id="dsw:QR90_05090"/>
<dbReference type="HOGENOM" id="CLU_2478186_0_0_0"/>
<dbReference type="STRING" id="1182571.QR90_05090"/>
<organism evidence="1 2">
    <name type="scientific">Deinococcus radiopugnans</name>
    <dbReference type="NCBI Taxonomy" id="57497"/>
    <lineage>
        <taxon>Bacteria</taxon>
        <taxon>Thermotogati</taxon>
        <taxon>Deinococcota</taxon>
        <taxon>Deinococci</taxon>
        <taxon>Deinococcales</taxon>
        <taxon>Deinococcaceae</taxon>
        <taxon>Deinococcus</taxon>
    </lineage>
</organism>
<sequence>MGQFSFPATLAAMDTALTGQILASACAFDPGTLNEAVRHQGRDNWTVLAPAPDLDAWDTGGDCVMLVADIPGVGGYWVGTTGVGTEV</sequence>
<name>A0A0A7KES0_9DEIO</name>
<evidence type="ECO:0000313" key="2">
    <source>
        <dbReference type="Proteomes" id="UP000030634"/>
    </source>
</evidence>
<proteinExistence type="predicted"/>
<gene>
    <name evidence="1" type="ORF">QR90_05090</name>
</gene>
<dbReference type="AlphaFoldDB" id="A0A0A7KES0"/>
<reference evidence="2" key="1">
    <citation type="submission" date="2014-11" db="EMBL/GenBank/DDBJ databases">
        <title>Hymenobacter sp. DG25B genome submission.</title>
        <authorList>
            <person name="Jung H.-Y."/>
            <person name="Kim M.K."/>
            <person name="Srinivasan S."/>
            <person name="Lim S."/>
        </authorList>
    </citation>
    <scope>NUCLEOTIDE SEQUENCE [LARGE SCALE GENOMIC DNA]</scope>
    <source>
        <strain evidence="2">DY59</strain>
    </source>
</reference>
<dbReference type="EMBL" id="CP010028">
    <property type="protein sequence ID" value="AIZ44600.1"/>
    <property type="molecule type" value="Genomic_DNA"/>
</dbReference>